<dbReference type="InterPro" id="IPR009061">
    <property type="entry name" value="DNA-bd_dom_put_sf"/>
</dbReference>
<organism evidence="2 3">
    <name type="scientific">Rhodobacter flavimaris</name>
    <dbReference type="NCBI Taxonomy" id="2907145"/>
    <lineage>
        <taxon>Bacteria</taxon>
        <taxon>Pseudomonadati</taxon>
        <taxon>Pseudomonadota</taxon>
        <taxon>Alphaproteobacteria</taxon>
        <taxon>Rhodobacterales</taxon>
        <taxon>Rhodobacter group</taxon>
        <taxon>Rhodobacter</taxon>
    </lineage>
</organism>
<evidence type="ECO:0000313" key="3">
    <source>
        <dbReference type="Proteomes" id="UP001521181"/>
    </source>
</evidence>
<dbReference type="Proteomes" id="UP001521181">
    <property type="component" value="Unassembled WGS sequence"/>
</dbReference>
<proteinExistence type="predicted"/>
<evidence type="ECO:0000256" key="1">
    <source>
        <dbReference type="SAM" id="MobiDB-lite"/>
    </source>
</evidence>
<evidence type="ECO:0000313" key="2">
    <source>
        <dbReference type="EMBL" id="MCE5972485.1"/>
    </source>
</evidence>
<sequence>MSQTVDLDEFITNKEAAKLMKLRPNTLEVRRHQGKDGPPFYKIGDAPNAPIRYLRSEVIAWIKEQAYRSTSAHTAAVRTKRENPMRIAPAAPGAIPGPWQNGKPAVKQPGGASE</sequence>
<feature type="region of interest" description="Disordered" evidence="1">
    <location>
        <begin position="90"/>
        <end position="114"/>
    </location>
</feature>
<reference evidence="2 3" key="1">
    <citation type="submission" date="2021-12" db="EMBL/GenBank/DDBJ databases">
        <title>Sinirhodobacter sp. WL0062 is a bacterium isolated from seawater.</title>
        <authorList>
            <person name="Wang L."/>
            <person name="He W."/>
            <person name="Zhang D.-F."/>
        </authorList>
    </citation>
    <scope>NUCLEOTIDE SEQUENCE [LARGE SCALE GENOMIC DNA]</scope>
    <source>
        <strain evidence="2 3">WL0062</strain>
    </source>
</reference>
<gene>
    <name evidence="2" type="ORF">LZA78_03180</name>
</gene>
<protein>
    <submittedName>
        <fullName evidence="2">Helix-turn-helix domain-containing protein</fullName>
    </submittedName>
</protein>
<dbReference type="SUPFAM" id="SSF46955">
    <property type="entry name" value="Putative DNA-binding domain"/>
    <property type="match status" value="1"/>
</dbReference>
<name>A0ABS8YXP7_9RHOB</name>
<dbReference type="RefSeq" id="WP_233675504.1">
    <property type="nucleotide sequence ID" value="NZ_JAJUOS010000002.1"/>
</dbReference>
<accession>A0ABS8YXP7</accession>
<dbReference type="EMBL" id="JAJUOS010000002">
    <property type="protein sequence ID" value="MCE5972485.1"/>
    <property type="molecule type" value="Genomic_DNA"/>
</dbReference>
<keyword evidence="3" id="KW-1185">Reference proteome</keyword>
<comment type="caution">
    <text evidence="2">The sequence shown here is derived from an EMBL/GenBank/DDBJ whole genome shotgun (WGS) entry which is preliminary data.</text>
</comment>